<name>A0A3L6RHJ0_PANMI</name>
<evidence type="ECO:0000313" key="3">
    <source>
        <dbReference type="Proteomes" id="UP000275267"/>
    </source>
</evidence>
<sequence length="444" mass="49517">MAARLGPRQEPHDDDAAPGRFVDWVLARRADEDMGSLQIRISPQGRTSPKKKANVWIRYAARRVVGSFSLRLRDAGGPLAVKLPAGLVRATSIEIDLSNRTLRLPPAGSATYESLTELLLFSVRFAAGDDRGALGDLVTSCCPRLRTLRVVVASGLRYLALRAEALEELEVSFASCLRTLDVTAPNLRLVKVKRCATDVVRIVAPRLEIFMSSYGLLPLPDLDIPQDCLASVRRLNGISVDMHGKYHRATYFGLWLMEKCHGVEHVNVMLRHRLEDYHAPHVQLLDLTSEAAAPIVSITRMIVRPIEVPDRYLVASVSALLTRFPCLRSLSVRIHGTKRGTLWPKCFCDHTAYSDKCEIHRKVALGLLEEVEIAGFTGADEEMKLVSMLFQSSNSIKRMALRGDAIRHQHLMKLPSSDRGCWNFAEQVLNWTCYAPEMSATLVD</sequence>
<dbReference type="PANTHER" id="PTHR34709">
    <property type="entry name" value="OS10G0396666 PROTEIN"/>
    <property type="match status" value="1"/>
</dbReference>
<evidence type="ECO:0000313" key="2">
    <source>
        <dbReference type="EMBL" id="RLN03960.1"/>
    </source>
</evidence>
<protein>
    <recommendedName>
        <fullName evidence="1">F-box/LRR-repeat protein 15/At3g58940/PEG3-like LRR domain-containing protein</fullName>
    </recommendedName>
</protein>
<dbReference type="EMBL" id="PQIB02000008">
    <property type="protein sequence ID" value="RLN03960.1"/>
    <property type="molecule type" value="Genomic_DNA"/>
</dbReference>
<reference evidence="3" key="1">
    <citation type="journal article" date="2019" name="Nat. Commun.">
        <title>The genome of broomcorn millet.</title>
        <authorList>
            <person name="Zou C."/>
            <person name="Miki D."/>
            <person name="Li D."/>
            <person name="Tang Q."/>
            <person name="Xiao L."/>
            <person name="Rajput S."/>
            <person name="Deng P."/>
            <person name="Jia W."/>
            <person name="Huang R."/>
            <person name="Zhang M."/>
            <person name="Sun Y."/>
            <person name="Hu J."/>
            <person name="Fu X."/>
            <person name="Schnable P.S."/>
            <person name="Li F."/>
            <person name="Zhang H."/>
            <person name="Feng B."/>
            <person name="Zhu X."/>
            <person name="Liu R."/>
            <person name="Schnable J.C."/>
            <person name="Zhu J.-K."/>
            <person name="Zhang H."/>
        </authorList>
    </citation>
    <scope>NUCLEOTIDE SEQUENCE [LARGE SCALE GENOMIC DNA]</scope>
</reference>
<dbReference type="InterPro" id="IPR055312">
    <property type="entry name" value="FBL15-like"/>
</dbReference>
<dbReference type="Proteomes" id="UP000275267">
    <property type="component" value="Unassembled WGS sequence"/>
</dbReference>
<dbReference type="InterPro" id="IPR055411">
    <property type="entry name" value="LRR_FXL15/At3g58940/PEG3-like"/>
</dbReference>
<organism evidence="2 3">
    <name type="scientific">Panicum miliaceum</name>
    <name type="common">Proso millet</name>
    <name type="synonym">Broomcorn millet</name>
    <dbReference type="NCBI Taxonomy" id="4540"/>
    <lineage>
        <taxon>Eukaryota</taxon>
        <taxon>Viridiplantae</taxon>
        <taxon>Streptophyta</taxon>
        <taxon>Embryophyta</taxon>
        <taxon>Tracheophyta</taxon>
        <taxon>Spermatophyta</taxon>
        <taxon>Magnoliopsida</taxon>
        <taxon>Liliopsida</taxon>
        <taxon>Poales</taxon>
        <taxon>Poaceae</taxon>
        <taxon>PACMAD clade</taxon>
        <taxon>Panicoideae</taxon>
        <taxon>Panicodae</taxon>
        <taxon>Paniceae</taxon>
        <taxon>Panicinae</taxon>
        <taxon>Panicum</taxon>
        <taxon>Panicum sect. Panicum</taxon>
    </lineage>
</organism>
<evidence type="ECO:0000259" key="1">
    <source>
        <dbReference type="Pfam" id="PF24758"/>
    </source>
</evidence>
<feature type="domain" description="F-box/LRR-repeat protein 15/At3g58940/PEG3-like LRR" evidence="1">
    <location>
        <begin position="56"/>
        <end position="210"/>
    </location>
</feature>
<dbReference type="OrthoDB" id="688168at2759"/>
<dbReference type="AlphaFoldDB" id="A0A3L6RHJ0"/>
<proteinExistence type="predicted"/>
<keyword evidence="3" id="KW-1185">Reference proteome</keyword>
<accession>A0A3L6RHJ0</accession>
<gene>
    <name evidence="2" type="ORF">C2845_PM13G24990</name>
</gene>
<dbReference type="PANTHER" id="PTHR34709:SF79">
    <property type="entry name" value="F-BOX DOMAIN-CONTAINING PROTEIN"/>
    <property type="match status" value="1"/>
</dbReference>
<dbReference type="Pfam" id="PF24758">
    <property type="entry name" value="LRR_At5g56370"/>
    <property type="match status" value="1"/>
</dbReference>
<comment type="caution">
    <text evidence="2">The sequence shown here is derived from an EMBL/GenBank/DDBJ whole genome shotgun (WGS) entry which is preliminary data.</text>
</comment>